<dbReference type="SUPFAM" id="SSF52540">
    <property type="entry name" value="P-loop containing nucleoside triphosphate hydrolases"/>
    <property type="match status" value="2"/>
</dbReference>
<dbReference type="Pfam" id="PF00005">
    <property type="entry name" value="ABC_tran"/>
    <property type="match status" value="2"/>
</dbReference>
<dbReference type="InterPro" id="IPR003593">
    <property type="entry name" value="AAA+_ATPase"/>
</dbReference>
<accession>A0A366HSQ6</accession>
<keyword evidence="6" id="KW-1185">Reference proteome</keyword>
<feature type="coiled-coil region" evidence="3">
    <location>
        <begin position="248"/>
        <end position="275"/>
    </location>
</feature>
<dbReference type="InterPro" id="IPR003439">
    <property type="entry name" value="ABC_transporter-like_ATP-bd"/>
</dbReference>
<dbReference type="PANTHER" id="PTHR42855:SF2">
    <property type="entry name" value="DRUG RESISTANCE ABC TRANSPORTER,ATP-BINDING PROTEIN"/>
    <property type="match status" value="1"/>
</dbReference>
<evidence type="ECO:0000313" key="6">
    <source>
        <dbReference type="Proteomes" id="UP000253426"/>
    </source>
</evidence>
<keyword evidence="3" id="KW-0175">Coiled coil</keyword>
<dbReference type="InterPro" id="IPR032781">
    <property type="entry name" value="ABC_tran_Xtn"/>
</dbReference>
<dbReference type="InterPro" id="IPR017871">
    <property type="entry name" value="ABC_transporter-like_CS"/>
</dbReference>
<feature type="domain" description="ABC transporter" evidence="4">
    <location>
        <begin position="2"/>
        <end position="259"/>
    </location>
</feature>
<evidence type="ECO:0000256" key="3">
    <source>
        <dbReference type="SAM" id="Coils"/>
    </source>
</evidence>
<keyword evidence="2 5" id="KW-0067">ATP-binding</keyword>
<dbReference type="InterPro" id="IPR027417">
    <property type="entry name" value="P-loop_NTPase"/>
</dbReference>
<dbReference type="AlphaFoldDB" id="A0A366HSQ6"/>
<dbReference type="PROSITE" id="PS50893">
    <property type="entry name" value="ABC_TRANSPORTER_2"/>
    <property type="match status" value="2"/>
</dbReference>
<feature type="domain" description="ABC transporter" evidence="4">
    <location>
        <begin position="326"/>
        <end position="541"/>
    </location>
</feature>
<dbReference type="InterPro" id="IPR051309">
    <property type="entry name" value="ABCF_ATPase"/>
</dbReference>
<dbReference type="CDD" id="cd03221">
    <property type="entry name" value="ABCF_EF-3"/>
    <property type="match status" value="2"/>
</dbReference>
<name>A0A366HSQ6_9BACT</name>
<feature type="coiled-coil region" evidence="3">
    <location>
        <begin position="584"/>
        <end position="611"/>
    </location>
</feature>
<dbReference type="Proteomes" id="UP000253426">
    <property type="component" value="Unassembled WGS sequence"/>
</dbReference>
<dbReference type="PANTHER" id="PTHR42855">
    <property type="entry name" value="ABC TRANSPORTER ATP-BINDING SUBUNIT"/>
    <property type="match status" value="1"/>
</dbReference>
<protein>
    <submittedName>
        <fullName evidence="5">ATP-binding cassette subfamily F protein 3</fullName>
    </submittedName>
</protein>
<sequence>MLAAENLGISFGPRRLFGGLNFTLRAGERVALAGPNGAGKSTLLKIIAGVEQNDEGRLIKAKAVEVGYLPQEGVEVHGRTLMAEAETAFEGALKLQRELEETGELLGQLAHDTPEYADALEVFGDLQLRLEHHDVSTMKPRIERVLTGLGFSHEDMGRLTDEFSGGWQMRIALAKLLLAEPSVLLLDEPTNHLDIESVVWLEDYMKSYHGAVLLISHDRQFLDNLTNRTLAFENAKVNLYSGNYSFFVRESAARREQLERAKKNQDREIAKTQAFIDRFRAQATKASQAQSRIKMLDKIERIELEDTEDEIGFSFPQPPPSGHTVVRMEGISKSYDGVKLILKPFDFEITKGDRIAIVGVNGAGKTTFSKIAAGVEQATGGTRELGHHVRIGYYSQDHADSLDGTKTVLETIEKNATGLSEAQLRTLLGCFLFRGDDAFKSVKVLSGGERGRLSLANMLLTPANFLVLDEPTNHLDMRSQSVLQQALTEYTGTYMIVSHNRAFLDPIVNKTLEFRVGEPPRLYLGNLSYYLEKKAEEKARLQQAAAVMNTSAAATLRAGDGEVTNAKERRRLEAQRRQEKTRILKPLQDQLEVVETTISNLEAEKAALTAKMSSEGFGEDAGVVVETTSKFADVEAALERAFSQWATVSEDIERAEKQFGDEP</sequence>
<evidence type="ECO:0000256" key="2">
    <source>
        <dbReference type="ARBA" id="ARBA00022840"/>
    </source>
</evidence>
<dbReference type="FunFam" id="3.40.50.300:FF:000011">
    <property type="entry name" value="Putative ABC transporter ATP-binding component"/>
    <property type="match status" value="1"/>
</dbReference>
<dbReference type="GO" id="GO:0005524">
    <property type="term" value="F:ATP binding"/>
    <property type="evidence" value="ECO:0007669"/>
    <property type="project" value="UniProtKB-KW"/>
</dbReference>
<dbReference type="InterPro" id="IPR037118">
    <property type="entry name" value="Val-tRNA_synth_C_sf"/>
</dbReference>
<dbReference type="Gene3D" id="3.40.50.300">
    <property type="entry name" value="P-loop containing nucleotide triphosphate hydrolases"/>
    <property type="match status" value="2"/>
</dbReference>
<organism evidence="5 6">
    <name type="scientific">Roseimicrobium gellanilyticum</name>
    <dbReference type="NCBI Taxonomy" id="748857"/>
    <lineage>
        <taxon>Bacteria</taxon>
        <taxon>Pseudomonadati</taxon>
        <taxon>Verrucomicrobiota</taxon>
        <taxon>Verrucomicrobiia</taxon>
        <taxon>Verrucomicrobiales</taxon>
        <taxon>Verrucomicrobiaceae</taxon>
        <taxon>Roseimicrobium</taxon>
    </lineage>
</organism>
<comment type="caution">
    <text evidence="5">The sequence shown here is derived from an EMBL/GenBank/DDBJ whole genome shotgun (WGS) entry which is preliminary data.</text>
</comment>
<dbReference type="RefSeq" id="WP_113956246.1">
    <property type="nucleotide sequence ID" value="NZ_QNRR01000001.1"/>
</dbReference>
<evidence type="ECO:0000259" key="4">
    <source>
        <dbReference type="PROSITE" id="PS50893"/>
    </source>
</evidence>
<evidence type="ECO:0000313" key="5">
    <source>
        <dbReference type="EMBL" id="RBP47302.1"/>
    </source>
</evidence>
<evidence type="ECO:0000256" key="1">
    <source>
        <dbReference type="ARBA" id="ARBA00022741"/>
    </source>
</evidence>
<dbReference type="PROSITE" id="PS00211">
    <property type="entry name" value="ABC_TRANSPORTER_1"/>
    <property type="match status" value="1"/>
</dbReference>
<dbReference type="GO" id="GO:0016887">
    <property type="term" value="F:ATP hydrolysis activity"/>
    <property type="evidence" value="ECO:0007669"/>
    <property type="project" value="InterPro"/>
</dbReference>
<proteinExistence type="predicted"/>
<dbReference type="GO" id="GO:0003677">
    <property type="term" value="F:DNA binding"/>
    <property type="evidence" value="ECO:0007669"/>
    <property type="project" value="InterPro"/>
</dbReference>
<keyword evidence="1" id="KW-0547">Nucleotide-binding</keyword>
<reference evidence="5 6" key="1">
    <citation type="submission" date="2018-06" db="EMBL/GenBank/DDBJ databases">
        <title>Genomic Encyclopedia of Type Strains, Phase IV (KMG-IV): sequencing the most valuable type-strain genomes for metagenomic binning, comparative biology and taxonomic classification.</title>
        <authorList>
            <person name="Goeker M."/>
        </authorList>
    </citation>
    <scope>NUCLEOTIDE SEQUENCE [LARGE SCALE GENOMIC DNA]</scope>
    <source>
        <strain evidence="5 6">DSM 25532</strain>
    </source>
</reference>
<gene>
    <name evidence="5" type="ORF">DES53_10199</name>
</gene>
<dbReference type="Pfam" id="PF16326">
    <property type="entry name" value="ABC_tran_CTD"/>
    <property type="match status" value="1"/>
</dbReference>
<dbReference type="EMBL" id="QNRR01000001">
    <property type="protein sequence ID" value="RBP47302.1"/>
    <property type="molecule type" value="Genomic_DNA"/>
</dbReference>
<dbReference type="Pfam" id="PF12848">
    <property type="entry name" value="ABC_tran_Xtn"/>
    <property type="match status" value="1"/>
</dbReference>
<dbReference type="Gene3D" id="1.10.287.380">
    <property type="entry name" value="Valyl-tRNA synthetase, C-terminal domain"/>
    <property type="match status" value="1"/>
</dbReference>
<dbReference type="SMART" id="SM00382">
    <property type="entry name" value="AAA"/>
    <property type="match status" value="2"/>
</dbReference>
<dbReference type="InterPro" id="IPR032524">
    <property type="entry name" value="ABC_tran_C"/>
</dbReference>
<dbReference type="OrthoDB" id="9801441at2"/>